<dbReference type="SUPFAM" id="SSF56796">
    <property type="entry name" value="Dehydroquinate synthase-like"/>
    <property type="match status" value="1"/>
</dbReference>
<dbReference type="EMBL" id="QOUW02000077">
    <property type="protein sequence ID" value="RIW10077.1"/>
    <property type="molecule type" value="Genomic_DNA"/>
</dbReference>
<dbReference type="InterPro" id="IPR018211">
    <property type="entry name" value="ADH_Fe_CS"/>
</dbReference>
<evidence type="ECO:0000256" key="3">
    <source>
        <dbReference type="ARBA" id="ARBA00023002"/>
    </source>
</evidence>
<dbReference type="Proteomes" id="UP000253437">
    <property type="component" value="Unassembled WGS sequence"/>
</dbReference>
<dbReference type="Gene3D" id="1.20.1090.10">
    <property type="entry name" value="Dehydroquinate synthase-like - alpha domain"/>
    <property type="match status" value="1"/>
</dbReference>
<dbReference type="FunFam" id="1.20.1090.10:FF:000001">
    <property type="entry name" value="Aldehyde-alcohol dehydrogenase"/>
    <property type="match status" value="1"/>
</dbReference>
<dbReference type="PROSITE" id="PS00060">
    <property type="entry name" value="ADH_IRON_2"/>
    <property type="match status" value="1"/>
</dbReference>
<evidence type="ECO:0000313" key="7">
    <source>
        <dbReference type="EMBL" id="RIW10077.1"/>
    </source>
</evidence>
<dbReference type="RefSeq" id="WP_017819473.1">
    <property type="nucleotide sequence ID" value="NZ_BJKR01000054.1"/>
</dbReference>
<dbReference type="InterPro" id="IPR001670">
    <property type="entry name" value="ADH_Fe/GldA"/>
</dbReference>
<dbReference type="GO" id="GO:0046872">
    <property type="term" value="F:metal ion binding"/>
    <property type="evidence" value="ECO:0007669"/>
    <property type="project" value="InterPro"/>
</dbReference>
<evidence type="ECO:0000256" key="4">
    <source>
        <dbReference type="ARBA" id="ARBA00023027"/>
    </source>
</evidence>
<evidence type="ECO:0000259" key="6">
    <source>
        <dbReference type="Pfam" id="PF25137"/>
    </source>
</evidence>
<evidence type="ECO:0000259" key="5">
    <source>
        <dbReference type="Pfam" id="PF00465"/>
    </source>
</evidence>
<comment type="similarity">
    <text evidence="2">Belongs to the iron-containing alcohol dehydrogenase family.</text>
</comment>
<feature type="domain" description="Alcohol dehydrogenase iron-type/glycerol dehydrogenase GldA" evidence="5">
    <location>
        <begin position="27"/>
        <end position="192"/>
    </location>
</feature>
<keyword evidence="3" id="KW-0560">Oxidoreductase</keyword>
<dbReference type="InterPro" id="IPR039697">
    <property type="entry name" value="Alcohol_dehydrogenase_Fe"/>
</dbReference>
<dbReference type="PANTHER" id="PTHR11496:SF102">
    <property type="entry name" value="ALCOHOL DEHYDROGENASE 4"/>
    <property type="match status" value="1"/>
</dbReference>
<comment type="cofactor">
    <cofactor evidence="1">
        <name>Fe cation</name>
        <dbReference type="ChEBI" id="CHEBI:24875"/>
    </cofactor>
</comment>
<evidence type="ECO:0000256" key="2">
    <source>
        <dbReference type="ARBA" id="ARBA00007358"/>
    </source>
</evidence>
<dbReference type="Gene3D" id="3.40.50.1970">
    <property type="match status" value="1"/>
</dbReference>
<dbReference type="CDD" id="cd08189">
    <property type="entry name" value="Fe-ADH-like"/>
    <property type="match status" value="1"/>
</dbReference>
<organism evidence="7 8">
    <name type="scientific">Vibrio harveyi</name>
    <name type="common">Beneckea harveyi</name>
    <dbReference type="NCBI Taxonomy" id="669"/>
    <lineage>
        <taxon>Bacteria</taxon>
        <taxon>Pseudomonadati</taxon>
        <taxon>Pseudomonadota</taxon>
        <taxon>Gammaproteobacteria</taxon>
        <taxon>Vibrionales</taxon>
        <taxon>Vibrionaceae</taxon>
        <taxon>Vibrio</taxon>
    </lineage>
</organism>
<dbReference type="Pfam" id="PF00465">
    <property type="entry name" value="Fe-ADH"/>
    <property type="match status" value="1"/>
</dbReference>
<reference evidence="7 8" key="1">
    <citation type="submission" date="2018-08" db="EMBL/GenBank/DDBJ databases">
        <title>Vibrio harveyi strains pathogenic to white snook Centropomus viridis Lockington (1877) and potential probiotic bacteria.</title>
        <authorList>
            <person name="Soto-Rodriguez S."/>
            <person name="Gomez-Gil B."/>
            <person name="Lozano-Olvera R."/>
        </authorList>
    </citation>
    <scope>NUCLEOTIDE SEQUENCE [LARGE SCALE GENOMIC DNA]</scope>
    <source>
        <strain evidence="7 8">CAIM 1508</strain>
    </source>
</reference>
<evidence type="ECO:0000313" key="8">
    <source>
        <dbReference type="Proteomes" id="UP000253437"/>
    </source>
</evidence>
<dbReference type="AlphaFoldDB" id="A0A8B3DL74"/>
<accession>A0A8B3DL74</accession>
<dbReference type="InterPro" id="IPR056798">
    <property type="entry name" value="ADH_Fe_C"/>
</dbReference>
<gene>
    <name evidence="7" type="ORF">DS957_017600</name>
</gene>
<evidence type="ECO:0000256" key="1">
    <source>
        <dbReference type="ARBA" id="ARBA00001962"/>
    </source>
</evidence>
<name>A0A8B3DL74_VIBHA</name>
<sequence>MLKHLLYRGYTNGLKAAAYVLPLPKPTLFSGAGSLHELTEAIADLGFKKLLLVTDDGLVKIGMAEQVIESAKARGLDVVLFSEVKPDPTYDQVETGLTMYFDSGCDAILALGGGSAMDCAKVIAARVTNRKSIKKLAGLFRVWRTPAPLFVIPTTSGTGSEVTIAAVVSEPDTHHKTPLMDPKLVPLMAALDANLLVGLPAKITADTGIDALTHAVEAFISRNATVDTKAYSIAAIKLIFKYLPQAVEDGSNIEARNKMAMASYYAGLAFTKASLGYVHAFAHNLGAKYGIPHGMANGLALLPVLRFSFSEIEPQLTALSEALSGTQGEDRASAQDFIHRLEDLYNAIGIEQTSPLLQSSDTGELVSLILKEAHWNYPVPKFMNEEECAQLLAEIRV</sequence>
<dbReference type="PANTHER" id="PTHR11496">
    <property type="entry name" value="ALCOHOL DEHYDROGENASE"/>
    <property type="match status" value="1"/>
</dbReference>
<dbReference type="GO" id="GO:0004022">
    <property type="term" value="F:alcohol dehydrogenase (NAD+) activity"/>
    <property type="evidence" value="ECO:0007669"/>
    <property type="project" value="TreeGrafter"/>
</dbReference>
<comment type="caution">
    <text evidence="7">The sequence shown here is derived from an EMBL/GenBank/DDBJ whole genome shotgun (WGS) entry which is preliminary data.</text>
</comment>
<dbReference type="Pfam" id="PF25137">
    <property type="entry name" value="ADH_Fe_C"/>
    <property type="match status" value="1"/>
</dbReference>
<protein>
    <submittedName>
        <fullName evidence="7">Iron-containing alcohol dehydrogenase</fullName>
    </submittedName>
</protein>
<feature type="domain" description="Fe-containing alcohol dehydrogenase-like C-terminal" evidence="6">
    <location>
        <begin position="204"/>
        <end position="392"/>
    </location>
</feature>
<proteinExistence type="inferred from homology"/>
<dbReference type="FunFam" id="3.40.50.1970:FF:000003">
    <property type="entry name" value="Alcohol dehydrogenase, iron-containing"/>
    <property type="match status" value="1"/>
</dbReference>
<keyword evidence="4" id="KW-0520">NAD</keyword>